<dbReference type="EMBL" id="UZAF01021840">
    <property type="protein sequence ID" value="VDO81327.1"/>
    <property type="molecule type" value="Genomic_DNA"/>
</dbReference>
<reference evidence="3" key="1">
    <citation type="submission" date="2017-02" db="UniProtKB">
        <authorList>
            <consortium name="WormBaseParasite"/>
        </authorList>
    </citation>
    <scope>IDENTIFICATION</scope>
</reference>
<gene>
    <name evidence="1" type="ORF">HPLM_LOCUS20082</name>
</gene>
<dbReference type="WBParaSite" id="HPLM_0002009001-mRNA-1">
    <property type="protein sequence ID" value="HPLM_0002009001-mRNA-1"/>
    <property type="gene ID" value="HPLM_0002009001"/>
</dbReference>
<reference evidence="1 2" key="2">
    <citation type="submission" date="2018-11" db="EMBL/GenBank/DDBJ databases">
        <authorList>
            <consortium name="Pathogen Informatics"/>
        </authorList>
    </citation>
    <scope>NUCLEOTIDE SEQUENCE [LARGE SCALE GENOMIC DNA]</scope>
    <source>
        <strain evidence="1 2">MHpl1</strain>
    </source>
</reference>
<accession>A0A0N4X6U8</accession>
<protein>
    <submittedName>
        <fullName evidence="1 3">Uncharacterized protein</fullName>
    </submittedName>
</protein>
<sequence length="72" mass="8258">MDEDDDGIRDVPKYTRLYYTLHILQITKANAWSVACTHEPRGAMTWPMLPEWNLGFAPKESLPLIPTMTLVP</sequence>
<evidence type="ECO:0000313" key="2">
    <source>
        <dbReference type="Proteomes" id="UP000268014"/>
    </source>
</evidence>
<keyword evidence="2" id="KW-1185">Reference proteome</keyword>
<evidence type="ECO:0000313" key="3">
    <source>
        <dbReference type="WBParaSite" id="HPLM_0002009001-mRNA-1"/>
    </source>
</evidence>
<dbReference type="Proteomes" id="UP000268014">
    <property type="component" value="Unassembled WGS sequence"/>
</dbReference>
<dbReference type="AlphaFoldDB" id="A0A0N4X6U8"/>
<evidence type="ECO:0000313" key="1">
    <source>
        <dbReference type="EMBL" id="VDO81327.1"/>
    </source>
</evidence>
<organism evidence="3">
    <name type="scientific">Haemonchus placei</name>
    <name type="common">Barber's pole worm</name>
    <dbReference type="NCBI Taxonomy" id="6290"/>
    <lineage>
        <taxon>Eukaryota</taxon>
        <taxon>Metazoa</taxon>
        <taxon>Ecdysozoa</taxon>
        <taxon>Nematoda</taxon>
        <taxon>Chromadorea</taxon>
        <taxon>Rhabditida</taxon>
        <taxon>Rhabditina</taxon>
        <taxon>Rhabditomorpha</taxon>
        <taxon>Strongyloidea</taxon>
        <taxon>Trichostrongylidae</taxon>
        <taxon>Haemonchus</taxon>
    </lineage>
</organism>
<proteinExistence type="predicted"/>
<name>A0A0N4X6U8_HAEPC</name>